<proteinExistence type="predicted"/>
<reference evidence="1" key="1">
    <citation type="journal article" date="2023" name="Plant J.">
        <title>The genome of the king protea, Protea cynaroides.</title>
        <authorList>
            <person name="Chang J."/>
            <person name="Duong T.A."/>
            <person name="Schoeman C."/>
            <person name="Ma X."/>
            <person name="Roodt D."/>
            <person name="Barker N."/>
            <person name="Li Z."/>
            <person name="Van de Peer Y."/>
            <person name="Mizrachi E."/>
        </authorList>
    </citation>
    <scope>NUCLEOTIDE SEQUENCE</scope>
    <source>
        <tissue evidence="1">Young leaves</tissue>
    </source>
</reference>
<name>A0A9Q0KG27_9MAGN</name>
<accession>A0A9Q0KG27</accession>
<keyword evidence="2" id="KW-1185">Reference proteome</keyword>
<organism evidence="1 2">
    <name type="scientific">Protea cynaroides</name>
    <dbReference type="NCBI Taxonomy" id="273540"/>
    <lineage>
        <taxon>Eukaryota</taxon>
        <taxon>Viridiplantae</taxon>
        <taxon>Streptophyta</taxon>
        <taxon>Embryophyta</taxon>
        <taxon>Tracheophyta</taxon>
        <taxon>Spermatophyta</taxon>
        <taxon>Magnoliopsida</taxon>
        <taxon>Proteales</taxon>
        <taxon>Proteaceae</taxon>
        <taxon>Protea</taxon>
    </lineage>
</organism>
<dbReference type="Proteomes" id="UP001141806">
    <property type="component" value="Unassembled WGS sequence"/>
</dbReference>
<protein>
    <submittedName>
        <fullName evidence="1">Uncharacterized protein</fullName>
    </submittedName>
</protein>
<gene>
    <name evidence="1" type="ORF">NE237_002971</name>
</gene>
<comment type="caution">
    <text evidence="1">The sequence shown here is derived from an EMBL/GenBank/DDBJ whole genome shotgun (WGS) entry which is preliminary data.</text>
</comment>
<sequence length="112" mass="12594">MTKLIICIDPKCIRMALPAFSGGVYFSDLVLESRFEVRFHFLQHDSVDFSRGIRQPSSIVLGAKERVERTLTPPSCSVYGNQVCSNFTGVYRCRYGAICDKTGNCKCKSKQD</sequence>
<evidence type="ECO:0000313" key="1">
    <source>
        <dbReference type="EMBL" id="KAJ4969872.1"/>
    </source>
</evidence>
<dbReference type="AlphaFoldDB" id="A0A9Q0KG27"/>
<evidence type="ECO:0000313" key="2">
    <source>
        <dbReference type="Proteomes" id="UP001141806"/>
    </source>
</evidence>
<dbReference type="EMBL" id="JAMYWD010000005">
    <property type="protein sequence ID" value="KAJ4969872.1"/>
    <property type="molecule type" value="Genomic_DNA"/>
</dbReference>